<dbReference type="Proteomes" id="UP001348641">
    <property type="component" value="Unassembled WGS sequence"/>
</dbReference>
<dbReference type="PRINTS" id="PR00778">
    <property type="entry name" value="HTHARSR"/>
</dbReference>
<comment type="caution">
    <text evidence="5">The sequence shown here is derived from an EMBL/GenBank/DDBJ whole genome shotgun (WGS) entry which is preliminary data.</text>
</comment>
<dbReference type="PROSITE" id="PS50987">
    <property type="entry name" value="HTH_ARSR_2"/>
    <property type="match status" value="1"/>
</dbReference>
<proteinExistence type="predicted"/>
<evidence type="ECO:0000259" key="4">
    <source>
        <dbReference type="PROSITE" id="PS50987"/>
    </source>
</evidence>
<name>A0ABU7KRV9_9ACTN</name>
<keyword evidence="2" id="KW-0238">DNA-binding</keyword>
<dbReference type="InterPro" id="IPR036390">
    <property type="entry name" value="WH_DNA-bd_sf"/>
</dbReference>
<evidence type="ECO:0000256" key="3">
    <source>
        <dbReference type="ARBA" id="ARBA00023163"/>
    </source>
</evidence>
<dbReference type="InterPro" id="IPR001845">
    <property type="entry name" value="HTH_ArsR_DNA-bd_dom"/>
</dbReference>
<evidence type="ECO:0000256" key="2">
    <source>
        <dbReference type="ARBA" id="ARBA00023125"/>
    </source>
</evidence>
<feature type="domain" description="HTH arsR-type" evidence="4">
    <location>
        <begin position="1"/>
        <end position="88"/>
    </location>
</feature>
<dbReference type="InterPro" id="IPR011991">
    <property type="entry name" value="ArsR-like_HTH"/>
</dbReference>
<dbReference type="NCBIfam" id="NF033788">
    <property type="entry name" value="HTH_metalloreg"/>
    <property type="match status" value="1"/>
</dbReference>
<dbReference type="InterPro" id="IPR051081">
    <property type="entry name" value="HTH_MetalResp_TranReg"/>
</dbReference>
<dbReference type="PANTHER" id="PTHR33154:SF33">
    <property type="entry name" value="TRANSCRIPTIONAL REPRESSOR SDPR"/>
    <property type="match status" value="1"/>
</dbReference>
<dbReference type="Gene3D" id="1.10.10.10">
    <property type="entry name" value="Winged helix-like DNA-binding domain superfamily/Winged helix DNA-binding domain"/>
    <property type="match status" value="1"/>
</dbReference>
<dbReference type="EMBL" id="JAUUCC010000038">
    <property type="protein sequence ID" value="MEE2052024.1"/>
    <property type="molecule type" value="Genomic_DNA"/>
</dbReference>
<dbReference type="Pfam" id="PF12840">
    <property type="entry name" value="HTH_20"/>
    <property type="match status" value="1"/>
</dbReference>
<dbReference type="PANTHER" id="PTHR33154">
    <property type="entry name" value="TRANSCRIPTIONAL REGULATOR, ARSR FAMILY"/>
    <property type="match status" value="1"/>
</dbReference>
<reference evidence="5 6" key="1">
    <citation type="submission" date="2023-07" db="EMBL/GenBank/DDBJ databases">
        <authorList>
            <person name="Girao M."/>
            <person name="Carvalho M.F."/>
        </authorList>
    </citation>
    <scope>NUCLEOTIDE SEQUENCE [LARGE SCALE GENOMIC DNA]</scope>
    <source>
        <strain evidence="5 6">66/93</strain>
    </source>
</reference>
<dbReference type="CDD" id="cd00090">
    <property type="entry name" value="HTH_ARSR"/>
    <property type="match status" value="1"/>
</dbReference>
<dbReference type="InterPro" id="IPR036388">
    <property type="entry name" value="WH-like_DNA-bd_sf"/>
</dbReference>
<keyword evidence="1" id="KW-0805">Transcription regulation</keyword>
<evidence type="ECO:0000256" key="1">
    <source>
        <dbReference type="ARBA" id="ARBA00023015"/>
    </source>
</evidence>
<protein>
    <submittedName>
        <fullName evidence="5">Metalloregulator ArsR/SmtB family transcription factor</fullName>
    </submittedName>
</protein>
<dbReference type="SMART" id="SM00418">
    <property type="entry name" value="HTH_ARSR"/>
    <property type="match status" value="1"/>
</dbReference>
<accession>A0ABU7KRV9</accession>
<evidence type="ECO:0000313" key="5">
    <source>
        <dbReference type="EMBL" id="MEE2052024.1"/>
    </source>
</evidence>
<evidence type="ECO:0000313" key="6">
    <source>
        <dbReference type="Proteomes" id="UP001348641"/>
    </source>
</evidence>
<keyword evidence="3" id="KW-0804">Transcription</keyword>
<organism evidence="5 6">
    <name type="scientific">Nocardiopsis tropica</name>
    <dbReference type="NCBI Taxonomy" id="109330"/>
    <lineage>
        <taxon>Bacteria</taxon>
        <taxon>Bacillati</taxon>
        <taxon>Actinomycetota</taxon>
        <taxon>Actinomycetes</taxon>
        <taxon>Streptosporangiales</taxon>
        <taxon>Nocardiopsidaceae</taxon>
        <taxon>Nocardiopsis</taxon>
    </lineage>
</organism>
<dbReference type="SUPFAM" id="SSF46785">
    <property type="entry name" value="Winged helix' DNA-binding domain"/>
    <property type="match status" value="1"/>
</dbReference>
<sequence>MNTTAFAALGDETRWSILVSLAREPASASVLAGELPVSRQAVVKHLDVLRSVGLVESERRGREVVHRPVGSRLSELGRDLQRVGTAWENRLDRIRGIAES</sequence>
<gene>
    <name evidence="5" type="ORF">Q8A49_16095</name>
</gene>
<dbReference type="RefSeq" id="WP_330159077.1">
    <property type="nucleotide sequence ID" value="NZ_BAAAJA010000029.1"/>
</dbReference>